<dbReference type="EMBL" id="KE145355">
    <property type="protein sequence ID" value="EPE35164.1"/>
    <property type="molecule type" value="Genomic_DNA"/>
</dbReference>
<evidence type="ECO:0000313" key="2">
    <source>
        <dbReference type="Proteomes" id="UP000016922"/>
    </source>
</evidence>
<dbReference type="Proteomes" id="UP000016922">
    <property type="component" value="Unassembled WGS sequence"/>
</dbReference>
<dbReference type="Gene3D" id="3.30.710.10">
    <property type="entry name" value="Potassium Channel Kv1.1, Chain A"/>
    <property type="match status" value="1"/>
</dbReference>
<dbReference type="KEGG" id="glz:GLAREA_10860"/>
<dbReference type="AlphaFoldDB" id="S3DDI1"/>
<dbReference type="InterPro" id="IPR011333">
    <property type="entry name" value="SKP1/BTB/POZ_sf"/>
</dbReference>
<reference evidence="1 2" key="1">
    <citation type="journal article" date="2013" name="BMC Genomics">
        <title>Genomics-driven discovery of the pneumocandin biosynthetic gene cluster in the fungus Glarea lozoyensis.</title>
        <authorList>
            <person name="Chen L."/>
            <person name="Yue Q."/>
            <person name="Zhang X."/>
            <person name="Xiang M."/>
            <person name="Wang C."/>
            <person name="Li S."/>
            <person name="Che Y."/>
            <person name="Ortiz-Lopez F.J."/>
            <person name="Bills G.F."/>
            <person name="Liu X."/>
            <person name="An Z."/>
        </authorList>
    </citation>
    <scope>NUCLEOTIDE SEQUENCE [LARGE SCALE GENOMIC DNA]</scope>
    <source>
        <strain evidence="2">ATCC 20868 / MF5171</strain>
    </source>
</reference>
<evidence type="ECO:0000313" key="1">
    <source>
        <dbReference type="EMBL" id="EPE35164.1"/>
    </source>
</evidence>
<dbReference type="HOGENOM" id="CLU_054243_0_0_1"/>
<dbReference type="RefSeq" id="XP_008078151.1">
    <property type="nucleotide sequence ID" value="XM_008079960.1"/>
</dbReference>
<dbReference type="OMA" id="TFASEFW"/>
<sequence length="316" mass="34989">MDDPTDNKLSSVINIAADGDVILVVGPEKMKLRVFSLFLKTASKPFSAMFGPDWKEGHDMLGRDGPVELLLPEDNASALKFICAIIHHRNNQVPQTLAAGDVLEVAVTADKYDCVDALKFASGNWLLPGKNEPGDLMLLTAAAYLFQNAKAFKEITRQLILNHDGPYLALSCEEVESAITWRVFYLLEGQRSFARLELAEILIAGINDGTGICVHKCGWTSKYAYAYLKLLEEKDLWPARLLHLSLSKAIDLAEKMPDPIPGEPSIACTYKYKHAAPEYRENRRWSLDTLNNSIGLCLHCVRSGGTDSYCNHSSST</sequence>
<dbReference type="SUPFAM" id="SSF54695">
    <property type="entry name" value="POZ domain"/>
    <property type="match status" value="1"/>
</dbReference>
<organism evidence="1 2">
    <name type="scientific">Glarea lozoyensis (strain ATCC 20868 / MF5171)</name>
    <dbReference type="NCBI Taxonomy" id="1116229"/>
    <lineage>
        <taxon>Eukaryota</taxon>
        <taxon>Fungi</taxon>
        <taxon>Dikarya</taxon>
        <taxon>Ascomycota</taxon>
        <taxon>Pezizomycotina</taxon>
        <taxon>Leotiomycetes</taxon>
        <taxon>Helotiales</taxon>
        <taxon>Helotiaceae</taxon>
        <taxon>Glarea</taxon>
    </lineage>
</organism>
<protein>
    <recommendedName>
        <fullName evidence="3">BTB domain-containing protein</fullName>
    </recommendedName>
</protein>
<evidence type="ECO:0008006" key="3">
    <source>
        <dbReference type="Google" id="ProtNLM"/>
    </source>
</evidence>
<proteinExistence type="predicted"/>
<keyword evidence="2" id="KW-1185">Reference proteome</keyword>
<name>S3DDI1_GLAL2</name>
<accession>S3DDI1</accession>
<dbReference type="OrthoDB" id="5275938at2759"/>
<gene>
    <name evidence="1" type="ORF">GLAREA_10860</name>
</gene>
<dbReference type="GeneID" id="19469905"/>
<dbReference type="eggNOG" id="ENOG502SMAU">
    <property type="taxonomic scope" value="Eukaryota"/>
</dbReference>